<dbReference type="EC" id="2.4.2.37" evidence="1"/>
<sequence>MDQPTHRRLGHSTNLVGLSTNLLGSDAFNEDPREIHLSGVCEMNRRLFEMLGYSEGLADAGDAFLKYMQAMFGIDPEQHEANSAQAGGAPRRYRSSFLRLLKGWGYDSNGPEGAVLKGWVESRFGLFPTYHKEMITRFSSPGWISYVEEKMSSRFHNNSIYCQLDILYEFCQWALKVHAAPSERHITLFRGVNSFDEHQIVERIDRKTVVMRLNNLASFSSDRGVADCFGDTILTVTVPVVKVMFFNTLLSLHPLKGEGEFLVIGGDYRVRADYL</sequence>
<name>H8FU56_MAGML</name>
<reference evidence="1 2" key="1">
    <citation type="journal article" date="2012" name="J. Bacteriol.">
        <title>Draft Genome Sequence of the Purple Photosynthetic Bacterium Phaeospirillum molischianum DSM120, a Particularly Versatile Bacterium.</title>
        <authorList>
            <person name="Duquesne K."/>
            <person name="Prima V."/>
            <person name="Ji B."/>
            <person name="Rouy Z."/>
            <person name="Medigue C."/>
            <person name="Talla E."/>
            <person name="Sturgis J.N."/>
        </authorList>
    </citation>
    <scope>NUCLEOTIDE SEQUENCE [LARGE SCALE GENOMIC DNA]</scope>
    <source>
        <strain evidence="2">DSM120</strain>
    </source>
</reference>
<dbReference type="InterPro" id="IPR009953">
    <property type="entry name" value="DRA_trans"/>
</dbReference>
<evidence type="ECO:0000313" key="2">
    <source>
        <dbReference type="Proteomes" id="UP000004169"/>
    </source>
</evidence>
<dbReference type="OrthoDB" id="183043at2"/>
<dbReference type="eggNOG" id="ENOG502Z8KN">
    <property type="taxonomic scope" value="Bacteria"/>
</dbReference>
<dbReference type="Proteomes" id="UP000004169">
    <property type="component" value="Unassembled WGS sequence"/>
</dbReference>
<keyword evidence="1" id="KW-0328">Glycosyltransferase</keyword>
<dbReference type="STRING" id="1150626.PHAMO_30050"/>
<proteinExistence type="predicted"/>
<dbReference type="Pfam" id="PF07357">
    <property type="entry name" value="DRAT"/>
    <property type="match status" value="1"/>
</dbReference>
<comment type="caution">
    <text evidence="1">The sequence shown here is derived from an EMBL/GenBank/DDBJ whole genome shotgun (WGS) entry which is preliminary data.</text>
</comment>
<dbReference type="AlphaFoldDB" id="H8FU56"/>
<accession>H8FU56</accession>
<dbReference type="RefSeq" id="WP_002729373.1">
    <property type="nucleotide sequence ID" value="NZ_CAHP01000023.1"/>
</dbReference>
<gene>
    <name evidence="1" type="primary">draT</name>
    <name evidence="1" type="ORF">PHAMO_30050</name>
</gene>
<evidence type="ECO:0000313" key="1">
    <source>
        <dbReference type="EMBL" id="CCG41894.1"/>
    </source>
</evidence>
<dbReference type="GO" id="GO:0030701">
    <property type="term" value="F:NAD+-dinitrogen-reductase ADP-D-ribosyltransferase activity"/>
    <property type="evidence" value="ECO:0007669"/>
    <property type="project" value="UniProtKB-EC"/>
</dbReference>
<dbReference type="GO" id="GO:0009399">
    <property type="term" value="P:nitrogen fixation"/>
    <property type="evidence" value="ECO:0007669"/>
    <property type="project" value="InterPro"/>
</dbReference>
<keyword evidence="1" id="KW-0808">Transferase</keyword>
<dbReference type="EMBL" id="CAHP01000023">
    <property type="protein sequence ID" value="CCG41894.1"/>
    <property type="molecule type" value="Genomic_DNA"/>
</dbReference>
<organism evidence="1 2">
    <name type="scientific">Magnetospirillum molischianum DSM 120</name>
    <dbReference type="NCBI Taxonomy" id="1150626"/>
    <lineage>
        <taxon>Bacteria</taxon>
        <taxon>Pseudomonadati</taxon>
        <taxon>Pseudomonadota</taxon>
        <taxon>Alphaproteobacteria</taxon>
        <taxon>Rhodospirillales</taxon>
        <taxon>Rhodospirillaceae</taxon>
        <taxon>Magnetospirillum</taxon>
    </lineage>
</organism>
<protein>
    <submittedName>
        <fullName evidence="1">NAD(+)--dinitrogen-reductase ADP-D-ribosyltransferase</fullName>
        <ecNumber evidence="1">2.4.2.37</ecNumber>
    </submittedName>
</protein>
<keyword evidence="2" id="KW-1185">Reference proteome</keyword>